<dbReference type="STRING" id="1458426.SMCB_1166"/>
<feature type="domain" description="Peptidase S49" evidence="6">
    <location>
        <begin position="147"/>
        <end position="285"/>
    </location>
</feature>
<dbReference type="PANTHER" id="PTHR42987">
    <property type="entry name" value="PEPTIDASE S49"/>
    <property type="match status" value="1"/>
</dbReference>
<dbReference type="SUPFAM" id="SSF52096">
    <property type="entry name" value="ClpP/crotonase"/>
    <property type="match status" value="1"/>
</dbReference>
<dbReference type="InterPro" id="IPR047272">
    <property type="entry name" value="S49_SppA_C"/>
</dbReference>
<keyword evidence="5" id="KW-0812">Transmembrane</keyword>
<protein>
    <submittedName>
        <fullName evidence="7">Periplasmic serine protease</fullName>
    </submittedName>
</protein>
<dbReference type="AlphaFoldDB" id="A0A060NWY9"/>
<comment type="similarity">
    <text evidence="1">Belongs to the peptidase S49 family.</text>
</comment>
<sequence>MLYPHTCTLMDEATPAPSANKSPPDWERSTLEKLLMATVREQRAARRWRIFFRLLWLSVFVFIVAMLMRDYATRATLTQPHTALIEVRGVIASDAPANAHAVVESLRAAFEEPTAKGVLLLISSPGGSPVQAGIIADEIHRLRALHDKPVHAVIEEVGASAAYYVASAATAIHVDKASLVGSIGVMMDGFGFTELMNKVGVERRLLTAGANKGFMDPFSPPNEAQVQHTQQMLDDIHQQFIDVVRKGRGERLRETPETFSGLIWSGQRAVDKGLADGLGSVSSVARDVIGAELIIDYTQRENVAQQLARRFGSGAGEAAVQTLRDWGWTLR</sequence>
<accession>A0A060NWY9</accession>
<organism evidence="7 8">
    <name type="scientific">Serpentinimonas maccroryi</name>
    <dbReference type="NCBI Taxonomy" id="1458426"/>
    <lineage>
        <taxon>Bacteria</taxon>
        <taxon>Pseudomonadati</taxon>
        <taxon>Pseudomonadota</taxon>
        <taxon>Betaproteobacteria</taxon>
        <taxon>Burkholderiales</taxon>
        <taxon>Comamonadaceae</taxon>
        <taxon>Serpentinimonas</taxon>
    </lineage>
</organism>
<dbReference type="GO" id="GO:0006508">
    <property type="term" value="P:proteolysis"/>
    <property type="evidence" value="ECO:0007669"/>
    <property type="project" value="UniProtKB-KW"/>
</dbReference>
<keyword evidence="3" id="KW-0378">Hydrolase</keyword>
<keyword evidence="5" id="KW-1133">Transmembrane helix</keyword>
<evidence type="ECO:0000256" key="4">
    <source>
        <dbReference type="ARBA" id="ARBA00022825"/>
    </source>
</evidence>
<dbReference type="EMBL" id="AP014569">
    <property type="protein sequence ID" value="BAO83394.1"/>
    <property type="molecule type" value="Genomic_DNA"/>
</dbReference>
<evidence type="ECO:0000313" key="8">
    <source>
        <dbReference type="Proteomes" id="UP000066014"/>
    </source>
</evidence>
<dbReference type="PANTHER" id="PTHR42987:SF8">
    <property type="entry name" value="PROTEINASE"/>
    <property type="match status" value="1"/>
</dbReference>
<dbReference type="KEGG" id="cbab:SMCB_1166"/>
<dbReference type="Gene3D" id="6.20.330.10">
    <property type="match status" value="1"/>
</dbReference>
<evidence type="ECO:0000256" key="5">
    <source>
        <dbReference type="SAM" id="Phobius"/>
    </source>
</evidence>
<keyword evidence="4" id="KW-0720">Serine protease</keyword>
<feature type="transmembrane region" description="Helical" evidence="5">
    <location>
        <begin position="50"/>
        <end position="68"/>
    </location>
</feature>
<dbReference type="HOGENOM" id="CLU_046540_1_1_4"/>
<reference evidence="7 8" key="1">
    <citation type="journal article" date="2014" name="Nat. Commun.">
        <title>Physiological and genomic features of highly alkaliphilic hydrogen-utilizing Betaproteobacteria from a continental serpentinizing site.</title>
        <authorList>
            <person name="Suzuki S."/>
            <person name="Kuenen J.G."/>
            <person name="Schipper K."/>
            <person name="van der Velde S."/>
            <person name="Ishii S."/>
            <person name="Wu A."/>
            <person name="Sorokin D.Y."/>
            <person name="Tenney A."/>
            <person name="Meng X.Y."/>
            <person name="Morrill P.L."/>
            <person name="Kamagata Y."/>
            <person name="Muyzer G."/>
            <person name="Nealson K.H."/>
        </authorList>
    </citation>
    <scope>NUCLEOTIDE SEQUENCE [LARGE SCALE GENOMIC DNA]</scope>
    <source>
        <strain evidence="7 8">B1</strain>
    </source>
</reference>
<keyword evidence="5" id="KW-0472">Membrane</keyword>
<evidence type="ECO:0000313" key="7">
    <source>
        <dbReference type="EMBL" id="BAO83394.1"/>
    </source>
</evidence>
<evidence type="ECO:0000259" key="6">
    <source>
        <dbReference type="Pfam" id="PF01343"/>
    </source>
</evidence>
<evidence type="ECO:0000256" key="1">
    <source>
        <dbReference type="ARBA" id="ARBA00008683"/>
    </source>
</evidence>
<name>A0A060NWY9_9BURK</name>
<gene>
    <name evidence="7" type="ORF">SMCB_1166</name>
</gene>
<evidence type="ECO:0000256" key="2">
    <source>
        <dbReference type="ARBA" id="ARBA00022670"/>
    </source>
</evidence>
<dbReference type="InterPro" id="IPR029045">
    <property type="entry name" value="ClpP/crotonase-like_dom_sf"/>
</dbReference>
<evidence type="ECO:0000256" key="3">
    <source>
        <dbReference type="ARBA" id="ARBA00022801"/>
    </source>
</evidence>
<dbReference type="Gene3D" id="3.90.226.10">
    <property type="entry name" value="2-enoyl-CoA Hydratase, Chain A, domain 1"/>
    <property type="match status" value="1"/>
</dbReference>
<dbReference type="GO" id="GO:0008236">
    <property type="term" value="F:serine-type peptidase activity"/>
    <property type="evidence" value="ECO:0007669"/>
    <property type="project" value="UniProtKB-KW"/>
</dbReference>
<dbReference type="Proteomes" id="UP000066014">
    <property type="component" value="Chromosome"/>
</dbReference>
<keyword evidence="2 7" id="KW-0645">Protease</keyword>
<dbReference type="CDD" id="cd07023">
    <property type="entry name" value="S49_Sppa_N_C"/>
    <property type="match status" value="1"/>
</dbReference>
<keyword evidence="8" id="KW-1185">Reference proteome</keyword>
<dbReference type="Pfam" id="PF01343">
    <property type="entry name" value="Peptidase_S49"/>
    <property type="match status" value="1"/>
</dbReference>
<proteinExistence type="inferred from homology"/>
<dbReference type="InterPro" id="IPR002142">
    <property type="entry name" value="Peptidase_S49"/>
</dbReference>